<reference evidence="1 2" key="1">
    <citation type="submission" date="2021-06" db="EMBL/GenBank/DDBJ databases">
        <title>Bacillus sp. RD4P76, an endophyte from a halophyte.</title>
        <authorList>
            <person name="Sun J.-Q."/>
        </authorList>
    </citation>
    <scope>NUCLEOTIDE SEQUENCE [LARGE SCALE GENOMIC DNA]</scope>
    <source>
        <strain evidence="1 2">CGMCC 1.15917</strain>
    </source>
</reference>
<evidence type="ECO:0000313" key="1">
    <source>
        <dbReference type="EMBL" id="MBU9714936.1"/>
    </source>
</evidence>
<dbReference type="Proteomes" id="UP000784880">
    <property type="component" value="Unassembled WGS sequence"/>
</dbReference>
<keyword evidence="2" id="KW-1185">Reference proteome</keyword>
<evidence type="ECO:0000313" key="2">
    <source>
        <dbReference type="Proteomes" id="UP000784880"/>
    </source>
</evidence>
<comment type="caution">
    <text evidence="1">The sequence shown here is derived from an EMBL/GenBank/DDBJ whole genome shotgun (WGS) entry which is preliminary data.</text>
</comment>
<dbReference type="EMBL" id="JAHQCS010000190">
    <property type="protein sequence ID" value="MBU9714936.1"/>
    <property type="molecule type" value="Genomic_DNA"/>
</dbReference>
<sequence>MNWIANLGLVPAPTVAGHFGSELKSKNGILVYFVEFTVQRAFNRGQHGSDASRGRGVALRS</sequence>
<name>A0ABS6JMP1_9BACI</name>
<gene>
    <name evidence="1" type="ORF">KS419_24635</name>
</gene>
<organism evidence="1 2">
    <name type="scientific">Evansella tamaricis</name>
    <dbReference type="NCBI Taxonomy" id="2069301"/>
    <lineage>
        <taxon>Bacteria</taxon>
        <taxon>Bacillati</taxon>
        <taxon>Bacillota</taxon>
        <taxon>Bacilli</taxon>
        <taxon>Bacillales</taxon>
        <taxon>Bacillaceae</taxon>
        <taxon>Evansella</taxon>
    </lineage>
</organism>
<proteinExistence type="predicted"/>
<dbReference type="RefSeq" id="WP_217069760.1">
    <property type="nucleotide sequence ID" value="NZ_JAHQCS010000190.1"/>
</dbReference>
<accession>A0ABS6JMP1</accession>
<protein>
    <submittedName>
        <fullName evidence="1">Uncharacterized protein</fullName>
    </submittedName>
</protein>